<reference evidence="2 3" key="1">
    <citation type="submission" date="2024-03" db="EMBL/GenBank/DDBJ databases">
        <title>Novel species of the genus Variovorax.</title>
        <authorList>
            <person name="Liu Q."/>
            <person name="Xin Y.-H."/>
        </authorList>
    </citation>
    <scope>NUCLEOTIDE SEQUENCE [LARGE SCALE GENOMIC DNA]</scope>
    <source>
        <strain evidence="2 3">KACC 18901</strain>
    </source>
</reference>
<dbReference type="PANTHER" id="PTHR30432">
    <property type="entry name" value="TRANSCRIPTIONAL REGULATOR MODE"/>
    <property type="match status" value="1"/>
</dbReference>
<dbReference type="InterPro" id="IPR036388">
    <property type="entry name" value="WH-like_DNA-bd_sf"/>
</dbReference>
<keyword evidence="3" id="KW-1185">Reference proteome</keyword>
<dbReference type="PANTHER" id="PTHR30432:SF1">
    <property type="entry name" value="DNA-BINDING TRANSCRIPTIONAL DUAL REGULATOR MODE"/>
    <property type="match status" value="1"/>
</dbReference>
<protein>
    <submittedName>
        <fullName evidence="2">ModE family transcriptional regulator</fullName>
    </submittedName>
</protein>
<dbReference type="InterPro" id="IPR051815">
    <property type="entry name" value="Molybdate_resp_trans_reg"/>
</dbReference>
<dbReference type="RefSeq" id="WP_340333072.1">
    <property type="nucleotide sequence ID" value="NZ_JBBKZS010000001.1"/>
</dbReference>
<evidence type="ECO:0000313" key="3">
    <source>
        <dbReference type="Proteomes" id="UP001367030"/>
    </source>
</evidence>
<dbReference type="InterPro" id="IPR036390">
    <property type="entry name" value="WH_DNA-bd_sf"/>
</dbReference>
<dbReference type="Gene3D" id="1.10.10.10">
    <property type="entry name" value="Winged helix-like DNA-binding domain superfamily/Winged helix DNA-binding domain"/>
    <property type="match status" value="1"/>
</dbReference>
<dbReference type="SUPFAM" id="SSF46785">
    <property type="entry name" value="Winged helix' DNA-binding domain"/>
    <property type="match status" value="1"/>
</dbReference>
<evidence type="ECO:0000313" key="2">
    <source>
        <dbReference type="EMBL" id="MEJ8852958.1"/>
    </source>
</evidence>
<gene>
    <name evidence="2" type="ORF">WKW79_00165</name>
</gene>
<organism evidence="2 3">
    <name type="scientific">Variovorax robiniae</name>
    <dbReference type="NCBI Taxonomy" id="1836199"/>
    <lineage>
        <taxon>Bacteria</taxon>
        <taxon>Pseudomonadati</taxon>
        <taxon>Pseudomonadota</taxon>
        <taxon>Betaproteobacteria</taxon>
        <taxon>Burkholderiales</taxon>
        <taxon>Comamonadaceae</taxon>
        <taxon>Variovorax</taxon>
    </lineage>
</organism>
<dbReference type="EMBL" id="JBBKZS010000001">
    <property type="protein sequence ID" value="MEJ8852958.1"/>
    <property type="molecule type" value="Genomic_DNA"/>
</dbReference>
<comment type="caution">
    <text evidence="2">The sequence shown here is derived from an EMBL/GenBank/DDBJ whole genome shotgun (WGS) entry which is preliminary data.</text>
</comment>
<dbReference type="Proteomes" id="UP001367030">
    <property type="component" value="Unassembled WGS sequence"/>
</dbReference>
<sequence length="160" mass="16795">MPRAPAKSAPPTAKAAKAAVKPVKSANATPVKPNVRFRMRITTGDTIAIGPGKIQLLEAILETGSLTAGAKKIDMSYRRAWLLINELNSALKKPAVESGKGGEHGGGSVVTDVGCRLIEHYRNIETTAAEACKAEIRALTGLMAAVDSQVAFKPPARRPA</sequence>
<accession>A0ABU8WZK0</accession>
<evidence type="ECO:0000256" key="1">
    <source>
        <dbReference type="SAM" id="MobiDB-lite"/>
    </source>
</evidence>
<name>A0ABU8WZK0_9BURK</name>
<feature type="region of interest" description="Disordered" evidence="1">
    <location>
        <begin position="1"/>
        <end position="27"/>
    </location>
</feature>
<proteinExistence type="predicted"/>